<dbReference type="AlphaFoldDB" id="X1MDQ5"/>
<gene>
    <name evidence="1" type="ORF">S06H3_18638</name>
</gene>
<sequence length="31" mass="3464">PSANVVYAGDVIGNCPLPTSIRRDMKFEEKR</sequence>
<accession>X1MDQ5</accession>
<reference evidence="1" key="1">
    <citation type="journal article" date="2014" name="Front. Microbiol.">
        <title>High frequency of phylogenetically diverse reductive dehalogenase-homologous genes in deep subseafloor sedimentary metagenomes.</title>
        <authorList>
            <person name="Kawai M."/>
            <person name="Futagami T."/>
            <person name="Toyoda A."/>
            <person name="Takaki Y."/>
            <person name="Nishi S."/>
            <person name="Hori S."/>
            <person name="Arai W."/>
            <person name="Tsubouchi T."/>
            <person name="Morono Y."/>
            <person name="Uchiyama I."/>
            <person name="Ito T."/>
            <person name="Fujiyama A."/>
            <person name="Inagaki F."/>
            <person name="Takami H."/>
        </authorList>
    </citation>
    <scope>NUCLEOTIDE SEQUENCE</scope>
    <source>
        <strain evidence="1">Expedition CK06-06</strain>
    </source>
</reference>
<organism evidence="1">
    <name type="scientific">marine sediment metagenome</name>
    <dbReference type="NCBI Taxonomy" id="412755"/>
    <lineage>
        <taxon>unclassified sequences</taxon>
        <taxon>metagenomes</taxon>
        <taxon>ecological metagenomes</taxon>
    </lineage>
</organism>
<dbReference type="EMBL" id="BARV01009452">
    <property type="protein sequence ID" value="GAI16226.1"/>
    <property type="molecule type" value="Genomic_DNA"/>
</dbReference>
<name>X1MDQ5_9ZZZZ</name>
<protein>
    <submittedName>
        <fullName evidence="1">Uncharacterized protein</fullName>
    </submittedName>
</protein>
<evidence type="ECO:0000313" key="1">
    <source>
        <dbReference type="EMBL" id="GAI16226.1"/>
    </source>
</evidence>
<feature type="non-terminal residue" evidence="1">
    <location>
        <position position="1"/>
    </location>
</feature>
<proteinExistence type="predicted"/>
<comment type="caution">
    <text evidence="1">The sequence shown here is derived from an EMBL/GenBank/DDBJ whole genome shotgun (WGS) entry which is preliminary data.</text>
</comment>